<keyword evidence="6" id="KW-0472">Membrane</keyword>
<keyword evidence="3" id="KW-0862">Zinc</keyword>
<feature type="non-terminal residue" evidence="9">
    <location>
        <position position="733"/>
    </location>
</feature>
<dbReference type="InterPro" id="IPR019787">
    <property type="entry name" value="Znf_PHD-finger"/>
</dbReference>
<name>A0A0G4FBU6_VITBC</name>
<dbReference type="SMART" id="SM00249">
    <property type="entry name" value="PHD"/>
    <property type="match status" value="1"/>
</dbReference>
<evidence type="ECO:0000259" key="8">
    <source>
        <dbReference type="PROSITE" id="PS50157"/>
    </source>
</evidence>
<dbReference type="InterPro" id="IPR013083">
    <property type="entry name" value="Znf_RING/FYVE/PHD"/>
</dbReference>
<dbReference type="InParanoid" id="A0A0G4FBU6"/>
<reference evidence="9 10" key="1">
    <citation type="submission" date="2014-11" db="EMBL/GenBank/DDBJ databases">
        <authorList>
            <person name="Zhu J."/>
            <person name="Qi W."/>
            <person name="Song R."/>
        </authorList>
    </citation>
    <scope>NUCLEOTIDE SEQUENCE [LARGE SCALE GENOMIC DNA]</scope>
</reference>
<evidence type="ECO:0000256" key="1">
    <source>
        <dbReference type="ARBA" id="ARBA00022723"/>
    </source>
</evidence>
<dbReference type="SUPFAM" id="SSF57667">
    <property type="entry name" value="beta-beta-alpha zinc fingers"/>
    <property type="match status" value="1"/>
</dbReference>
<protein>
    <recommendedName>
        <fullName evidence="11">PHD-type domain-containing protein</fullName>
    </recommendedName>
</protein>
<dbReference type="InterPro" id="IPR036236">
    <property type="entry name" value="Znf_C2H2_sf"/>
</dbReference>
<dbReference type="AlphaFoldDB" id="A0A0G4FBU6"/>
<dbReference type="InterPro" id="IPR001965">
    <property type="entry name" value="Znf_PHD"/>
</dbReference>
<evidence type="ECO:0000313" key="10">
    <source>
        <dbReference type="Proteomes" id="UP000041254"/>
    </source>
</evidence>
<evidence type="ECO:0008006" key="11">
    <source>
        <dbReference type="Google" id="ProtNLM"/>
    </source>
</evidence>
<keyword evidence="2 4" id="KW-0863">Zinc-finger</keyword>
<dbReference type="EMBL" id="CDMY01000401">
    <property type="protein sequence ID" value="CEM10095.1"/>
    <property type="molecule type" value="Genomic_DNA"/>
</dbReference>
<evidence type="ECO:0000313" key="9">
    <source>
        <dbReference type="EMBL" id="CEM10095.1"/>
    </source>
</evidence>
<dbReference type="STRING" id="1169540.A0A0G4FBU6"/>
<dbReference type="SUPFAM" id="SSF57903">
    <property type="entry name" value="FYVE/PHD zinc finger"/>
    <property type="match status" value="1"/>
</dbReference>
<gene>
    <name evidence="9" type="ORF">Vbra_22551</name>
</gene>
<evidence type="ECO:0000256" key="5">
    <source>
        <dbReference type="SAM" id="MobiDB-lite"/>
    </source>
</evidence>
<evidence type="ECO:0000256" key="3">
    <source>
        <dbReference type="ARBA" id="ARBA00022833"/>
    </source>
</evidence>
<accession>A0A0G4FBU6</accession>
<feature type="domain" description="PHD-type" evidence="7">
    <location>
        <begin position="448"/>
        <end position="509"/>
    </location>
</feature>
<keyword evidence="6" id="KW-0812">Transmembrane</keyword>
<evidence type="ECO:0000259" key="7">
    <source>
        <dbReference type="PROSITE" id="PS50016"/>
    </source>
</evidence>
<dbReference type="Gene3D" id="3.30.40.10">
    <property type="entry name" value="Zinc/RING finger domain, C3HC4 (zinc finger)"/>
    <property type="match status" value="1"/>
</dbReference>
<dbReference type="InterPro" id="IPR011011">
    <property type="entry name" value="Znf_FYVE_PHD"/>
</dbReference>
<dbReference type="PROSITE" id="PS00028">
    <property type="entry name" value="ZINC_FINGER_C2H2_1"/>
    <property type="match status" value="1"/>
</dbReference>
<feature type="transmembrane region" description="Helical" evidence="6">
    <location>
        <begin position="118"/>
        <end position="141"/>
    </location>
</feature>
<dbReference type="PROSITE" id="PS50016">
    <property type="entry name" value="ZF_PHD_2"/>
    <property type="match status" value="1"/>
</dbReference>
<dbReference type="InterPro" id="IPR013087">
    <property type="entry name" value="Znf_C2H2_type"/>
</dbReference>
<evidence type="ECO:0000256" key="6">
    <source>
        <dbReference type="SAM" id="Phobius"/>
    </source>
</evidence>
<dbReference type="PROSITE" id="PS01359">
    <property type="entry name" value="ZF_PHD_1"/>
    <property type="match status" value="1"/>
</dbReference>
<dbReference type="GO" id="GO:0008270">
    <property type="term" value="F:zinc ion binding"/>
    <property type="evidence" value="ECO:0007669"/>
    <property type="project" value="UniProtKB-KW"/>
</dbReference>
<dbReference type="Pfam" id="PF00628">
    <property type="entry name" value="PHD"/>
    <property type="match status" value="1"/>
</dbReference>
<dbReference type="InterPro" id="IPR019786">
    <property type="entry name" value="Zinc_finger_PHD-type_CS"/>
</dbReference>
<dbReference type="PROSITE" id="PS50157">
    <property type="entry name" value="ZINC_FINGER_C2H2_2"/>
    <property type="match status" value="1"/>
</dbReference>
<evidence type="ECO:0000256" key="2">
    <source>
        <dbReference type="ARBA" id="ARBA00022771"/>
    </source>
</evidence>
<proteinExistence type="predicted"/>
<feature type="domain" description="C2H2-type" evidence="8">
    <location>
        <begin position="19"/>
        <end position="43"/>
    </location>
</feature>
<dbReference type="OrthoDB" id="436852at2759"/>
<organism evidence="9 10">
    <name type="scientific">Vitrella brassicaformis (strain CCMP3155)</name>
    <dbReference type="NCBI Taxonomy" id="1169540"/>
    <lineage>
        <taxon>Eukaryota</taxon>
        <taxon>Sar</taxon>
        <taxon>Alveolata</taxon>
        <taxon>Colpodellida</taxon>
        <taxon>Vitrellaceae</taxon>
        <taxon>Vitrella</taxon>
    </lineage>
</organism>
<feature type="region of interest" description="Disordered" evidence="5">
    <location>
        <begin position="47"/>
        <end position="97"/>
    </location>
</feature>
<evidence type="ECO:0000256" key="4">
    <source>
        <dbReference type="PROSITE-ProRule" id="PRU00042"/>
    </source>
</evidence>
<keyword evidence="1" id="KW-0479">Metal-binding</keyword>
<sequence>MSHSPSLSDESTSEDEAAFWCNVCNKPFRSLWDLERHQTTAKHVFRAQHGPGHDQASDDSSSSDSDSEAPDDRNELSSDAEEAPQPSTPSAGTHPVLIEGSPAQRQLVDTIIALRWRYFLPFTLIAIFFAIANALCVSFLGQPLLPDRLTKDGALRRFVERHSPNKVDNYIIRPRPAELRRGIRIYTVDLGMLLRMLVANRHVMEAWRFAPEGGGRPSRRLVNVFSGSVYRQHHFHHHAAATDSSLPRLPIFLGLTHDGFTPSNPTRAGAIKIENVYIVVHNIPSPMRYELMILFASADLASPGHGKPAGLDAVSSRLIEFLRMLWAGIEMDVYDAEEGRMRTMLVQGALLTYCADMVAIAELLGLNHFGSANHCCYGCDFHRRDLGVVGRQHIVRHDELIGGGAFDRRVDTLVSMPAGQRDEFVKERGVKRETPWRFLPYSAPRSDSQQCGVCGGGVAHGSCPEGSKDMLSCRKCEHWFHEVCVGITPSAEENAHSRLRFICPDCRQPPAPSPNSPPPDPGASGILDLVMGDPMHNIMEGMLRYHMHRVIREWREAGWLSKPTFMAAVKSLCHTHASGKNRISQAASAIWSSDNQVKATAKKLQYLAPVVRVILFSTMPEGDGEDVVVGRQHLACYKLHCEIIGMVLQREVDIVGDLRRFAVKIDQFVDSFINLYNYAPPKLHAYTHMPLDMYRFGPLREQWCFPRRMLRLREDEGHVLLIDKVHWHEGRKV</sequence>
<keyword evidence="10" id="KW-1185">Reference proteome</keyword>
<keyword evidence="6" id="KW-1133">Transmembrane helix</keyword>
<dbReference type="Proteomes" id="UP000041254">
    <property type="component" value="Unassembled WGS sequence"/>
</dbReference>